<dbReference type="Gene3D" id="2.40.240.20">
    <property type="entry name" value="Hypothetical PUA domain-like, domain 1"/>
    <property type="match status" value="1"/>
</dbReference>
<name>A0ABT8KR60_9BACT</name>
<dbReference type="SUPFAM" id="SSF75217">
    <property type="entry name" value="alpha/beta knot"/>
    <property type="match status" value="1"/>
</dbReference>
<dbReference type="GO" id="GO:0008168">
    <property type="term" value="F:methyltransferase activity"/>
    <property type="evidence" value="ECO:0007669"/>
    <property type="project" value="UniProtKB-KW"/>
</dbReference>
<evidence type="ECO:0000256" key="1">
    <source>
        <dbReference type="ARBA" id="ARBA00004496"/>
    </source>
</evidence>
<evidence type="ECO:0000256" key="3">
    <source>
        <dbReference type="ARBA" id="ARBA00022490"/>
    </source>
</evidence>
<dbReference type="PANTHER" id="PTHR30027:SF3">
    <property type="entry name" value="16S RRNA (URACIL(1498)-N(3))-METHYLTRANSFERASE"/>
    <property type="match status" value="1"/>
</dbReference>
<keyword evidence="7 10" id="KW-0949">S-adenosyl-L-methionine</keyword>
<dbReference type="GO" id="GO:0032259">
    <property type="term" value="P:methylation"/>
    <property type="evidence" value="ECO:0007669"/>
    <property type="project" value="UniProtKB-KW"/>
</dbReference>
<evidence type="ECO:0000259" key="11">
    <source>
        <dbReference type="Pfam" id="PF04452"/>
    </source>
</evidence>
<dbReference type="EMBL" id="JAUJEA010000006">
    <property type="protein sequence ID" value="MDN5203210.1"/>
    <property type="molecule type" value="Genomic_DNA"/>
</dbReference>
<feature type="domain" description="Ribosomal RNA small subunit methyltransferase E methyltransferase" evidence="11">
    <location>
        <begin position="70"/>
        <end position="228"/>
    </location>
</feature>
<dbReference type="InterPro" id="IPR015947">
    <property type="entry name" value="PUA-like_sf"/>
</dbReference>
<dbReference type="CDD" id="cd18084">
    <property type="entry name" value="RsmE-like"/>
    <property type="match status" value="1"/>
</dbReference>
<keyword evidence="6 10" id="KW-0808">Transferase</keyword>
<dbReference type="PANTHER" id="PTHR30027">
    <property type="entry name" value="RIBOSOMAL RNA SMALL SUBUNIT METHYLTRANSFERASE E"/>
    <property type="match status" value="1"/>
</dbReference>
<comment type="function">
    <text evidence="8 10">Specifically methylates the N3 position of the uracil ring of uridine 1498 (m3U1498) in 16S rRNA. Acts on the fully assembled 30S ribosomal subunit.</text>
</comment>
<dbReference type="RefSeq" id="WP_346753231.1">
    <property type="nucleotide sequence ID" value="NZ_JAUJEA010000006.1"/>
</dbReference>
<proteinExistence type="inferred from homology"/>
<evidence type="ECO:0000256" key="5">
    <source>
        <dbReference type="ARBA" id="ARBA00022603"/>
    </source>
</evidence>
<keyword evidence="14" id="KW-1185">Reference proteome</keyword>
<reference evidence="13" key="1">
    <citation type="submission" date="2023-06" db="EMBL/GenBank/DDBJ databases">
        <title>Genomic of Parafulvivirga corallium.</title>
        <authorList>
            <person name="Wang G."/>
        </authorList>
    </citation>
    <scope>NUCLEOTIDE SEQUENCE</scope>
    <source>
        <strain evidence="13">BMA10</strain>
    </source>
</reference>
<evidence type="ECO:0000313" key="13">
    <source>
        <dbReference type="EMBL" id="MDN5203210.1"/>
    </source>
</evidence>
<dbReference type="Pfam" id="PF20260">
    <property type="entry name" value="PUA_4"/>
    <property type="match status" value="1"/>
</dbReference>
<dbReference type="Proteomes" id="UP001172082">
    <property type="component" value="Unassembled WGS sequence"/>
</dbReference>
<evidence type="ECO:0000313" key="14">
    <source>
        <dbReference type="Proteomes" id="UP001172082"/>
    </source>
</evidence>
<dbReference type="InterPro" id="IPR029028">
    <property type="entry name" value="Alpha/beta_knot_MTases"/>
</dbReference>
<dbReference type="InterPro" id="IPR046886">
    <property type="entry name" value="RsmE_MTase_dom"/>
</dbReference>
<evidence type="ECO:0000256" key="10">
    <source>
        <dbReference type="PIRNR" id="PIRNR015601"/>
    </source>
</evidence>
<evidence type="ECO:0000256" key="4">
    <source>
        <dbReference type="ARBA" id="ARBA00022552"/>
    </source>
</evidence>
<sequence length="232" mass="26921">MHLFYQPDIIQGSHFLNEEESRHCVKVMRHKIGDIIKVIDGKGGSFTAQITKADYRKCEFEIIEQSKSPEKRFNIHIGIAPTKNMDRLEWFVEKCVEIGIDEISFIQCQQSERKHLKLDRLERKAISAMKQSTNNQFPKLYDLMSFQQFIENNSNPDQKFIAYVDELIPEHLYNLAERNQRYLVLIGPEGDFSKEEISMAKTNDFVPVSLGKSRLRTETAGIVACHILNLIN</sequence>
<organism evidence="13 14">
    <name type="scientific">Splendidivirga corallicola</name>
    <dbReference type="NCBI Taxonomy" id="3051826"/>
    <lineage>
        <taxon>Bacteria</taxon>
        <taxon>Pseudomonadati</taxon>
        <taxon>Bacteroidota</taxon>
        <taxon>Cytophagia</taxon>
        <taxon>Cytophagales</taxon>
        <taxon>Splendidivirgaceae</taxon>
        <taxon>Splendidivirga</taxon>
    </lineage>
</organism>
<keyword evidence="3 10" id="KW-0963">Cytoplasm</keyword>
<comment type="subcellular location">
    <subcellularLocation>
        <location evidence="1 10">Cytoplasm</location>
    </subcellularLocation>
</comment>
<evidence type="ECO:0000256" key="2">
    <source>
        <dbReference type="ARBA" id="ARBA00005528"/>
    </source>
</evidence>
<comment type="catalytic activity">
    <reaction evidence="9 10">
        <text>uridine(1498) in 16S rRNA + S-adenosyl-L-methionine = N(3)-methyluridine(1498) in 16S rRNA + S-adenosyl-L-homocysteine + H(+)</text>
        <dbReference type="Rhea" id="RHEA:42920"/>
        <dbReference type="Rhea" id="RHEA-COMP:10283"/>
        <dbReference type="Rhea" id="RHEA-COMP:10284"/>
        <dbReference type="ChEBI" id="CHEBI:15378"/>
        <dbReference type="ChEBI" id="CHEBI:57856"/>
        <dbReference type="ChEBI" id="CHEBI:59789"/>
        <dbReference type="ChEBI" id="CHEBI:65315"/>
        <dbReference type="ChEBI" id="CHEBI:74502"/>
        <dbReference type="EC" id="2.1.1.193"/>
    </reaction>
</comment>
<comment type="caution">
    <text evidence="13">The sequence shown here is derived from an EMBL/GenBank/DDBJ whole genome shotgun (WGS) entry which is preliminary data.</text>
</comment>
<dbReference type="NCBIfam" id="NF008702">
    <property type="entry name" value="PRK11713.6-1"/>
    <property type="match status" value="1"/>
</dbReference>
<protein>
    <recommendedName>
        <fullName evidence="10">Ribosomal RNA small subunit methyltransferase E</fullName>
        <ecNumber evidence="10">2.1.1.193</ecNumber>
    </recommendedName>
</protein>
<evidence type="ECO:0000256" key="7">
    <source>
        <dbReference type="ARBA" id="ARBA00022691"/>
    </source>
</evidence>
<dbReference type="SUPFAM" id="SSF88697">
    <property type="entry name" value="PUA domain-like"/>
    <property type="match status" value="1"/>
</dbReference>
<comment type="similarity">
    <text evidence="2 10">Belongs to the RNA methyltransferase RsmE family.</text>
</comment>
<evidence type="ECO:0000256" key="9">
    <source>
        <dbReference type="ARBA" id="ARBA00047944"/>
    </source>
</evidence>
<evidence type="ECO:0000256" key="8">
    <source>
        <dbReference type="ARBA" id="ARBA00025699"/>
    </source>
</evidence>
<accession>A0ABT8KR60</accession>
<evidence type="ECO:0000256" key="6">
    <source>
        <dbReference type="ARBA" id="ARBA00022679"/>
    </source>
</evidence>
<keyword evidence="4 10" id="KW-0698">rRNA processing</keyword>
<dbReference type="InterPro" id="IPR046887">
    <property type="entry name" value="RsmE_PUA-like"/>
</dbReference>
<dbReference type="InterPro" id="IPR029026">
    <property type="entry name" value="tRNA_m1G_MTases_N"/>
</dbReference>
<dbReference type="PIRSF" id="PIRSF015601">
    <property type="entry name" value="MTase_slr0722"/>
    <property type="match status" value="1"/>
</dbReference>
<dbReference type="NCBIfam" id="TIGR00046">
    <property type="entry name" value="RsmE family RNA methyltransferase"/>
    <property type="match status" value="1"/>
</dbReference>
<gene>
    <name evidence="13" type="ORF">QQ008_17605</name>
</gene>
<dbReference type="Pfam" id="PF04452">
    <property type="entry name" value="Methyltrans_RNA"/>
    <property type="match status" value="1"/>
</dbReference>
<keyword evidence="5 10" id="KW-0489">Methyltransferase</keyword>
<dbReference type="InterPro" id="IPR006700">
    <property type="entry name" value="RsmE"/>
</dbReference>
<dbReference type="Gene3D" id="3.40.1280.10">
    <property type="match status" value="1"/>
</dbReference>
<dbReference type="EC" id="2.1.1.193" evidence="10"/>
<feature type="domain" description="Ribosomal RNA small subunit methyltransferase E PUA-like" evidence="12">
    <location>
        <begin position="16"/>
        <end position="63"/>
    </location>
</feature>
<evidence type="ECO:0000259" key="12">
    <source>
        <dbReference type="Pfam" id="PF20260"/>
    </source>
</evidence>